<protein>
    <recommendedName>
        <fullName evidence="4">PH domain-containing protein</fullName>
    </recommendedName>
</protein>
<evidence type="ECO:0000256" key="1">
    <source>
        <dbReference type="SAM" id="Phobius"/>
    </source>
</evidence>
<sequence>MYSKIKSGKFTFKITDLLGILVLVHPLYLLFLKFPLNVLFYLQIIASIFLLSQNLFGLTGYAVKLTKVHVIFYEEFFPHYVKIKNIVDIEKDFNKITLKTIDQKVYHVYFDKVAKKQRYKTNDFYYDIHNRIYAKTLKV</sequence>
<feature type="transmembrane region" description="Helical" evidence="1">
    <location>
        <begin position="38"/>
        <end position="63"/>
    </location>
</feature>
<gene>
    <name evidence="2" type="ORF">K5I29_08700</name>
</gene>
<evidence type="ECO:0000313" key="2">
    <source>
        <dbReference type="EMBL" id="UYW00617.1"/>
    </source>
</evidence>
<keyword evidence="3" id="KW-1185">Reference proteome</keyword>
<dbReference type="Proteomes" id="UP001163328">
    <property type="component" value="Chromosome"/>
</dbReference>
<reference evidence="2" key="1">
    <citation type="submission" date="2021-08" db="EMBL/GenBank/DDBJ databases">
        <title>Flavobacterium sp. strain CC-SYL302.</title>
        <authorList>
            <person name="Lin S.-Y."/>
            <person name="Lee T.-H."/>
            <person name="Young C.-C."/>
        </authorList>
    </citation>
    <scope>NUCLEOTIDE SEQUENCE</scope>
    <source>
        <strain evidence="2">CC-SYL302</strain>
    </source>
</reference>
<organism evidence="2 3">
    <name type="scientific">Flavobacterium agricola</name>
    <dbReference type="NCBI Taxonomy" id="2870839"/>
    <lineage>
        <taxon>Bacteria</taxon>
        <taxon>Pseudomonadati</taxon>
        <taxon>Bacteroidota</taxon>
        <taxon>Flavobacteriia</taxon>
        <taxon>Flavobacteriales</taxon>
        <taxon>Flavobacteriaceae</taxon>
        <taxon>Flavobacterium</taxon>
    </lineage>
</organism>
<keyword evidence="1" id="KW-0472">Membrane</keyword>
<keyword evidence="1" id="KW-0812">Transmembrane</keyword>
<dbReference type="RefSeq" id="WP_264432551.1">
    <property type="nucleotide sequence ID" value="NZ_CP081495.1"/>
</dbReference>
<evidence type="ECO:0008006" key="4">
    <source>
        <dbReference type="Google" id="ProtNLM"/>
    </source>
</evidence>
<evidence type="ECO:0000313" key="3">
    <source>
        <dbReference type="Proteomes" id="UP001163328"/>
    </source>
</evidence>
<keyword evidence="1" id="KW-1133">Transmembrane helix</keyword>
<feature type="transmembrane region" description="Helical" evidence="1">
    <location>
        <begin position="12"/>
        <end position="32"/>
    </location>
</feature>
<dbReference type="EMBL" id="CP081495">
    <property type="protein sequence ID" value="UYW00617.1"/>
    <property type="molecule type" value="Genomic_DNA"/>
</dbReference>
<accession>A0ABY6LXB5</accession>
<name>A0ABY6LXB5_9FLAO</name>
<proteinExistence type="predicted"/>